<reference evidence="2" key="2">
    <citation type="submission" date="2022-01" db="EMBL/GenBank/DDBJ databases">
        <authorList>
            <person name="Yamashiro T."/>
            <person name="Shiraishi A."/>
            <person name="Satake H."/>
            <person name="Nakayama K."/>
        </authorList>
    </citation>
    <scope>NUCLEOTIDE SEQUENCE</scope>
</reference>
<name>A0ABQ4XWH1_9ASTR</name>
<accession>A0ABQ4XWH1</accession>
<evidence type="ECO:0000313" key="3">
    <source>
        <dbReference type="Proteomes" id="UP001151760"/>
    </source>
</evidence>
<feature type="compositionally biased region" description="Acidic residues" evidence="1">
    <location>
        <begin position="497"/>
        <end position="506"/>
    </location>
</feature>
<gene>
    <name evidence="2" type="ORF">Tco_0702606</name>
</gene>
<dbReference type="EMBL" id="BQNB010009885">
    <property type="protein sequence ID" value="GJS69765.1"/>
    <property type="molecule type" value="Genomic_DNA"/>
</dbReference>
<feature type="compositionally biased region" description="Polar residues" evidence="1">
    <location>
        <begin position="67"/>
        <end position="97"/>
    </location>
</feature>
<comment type="caution">
    <text evidence="2">The sequence shown here is derived from an EMBL/GenBank/DDBJ whole genome shotgun (WGS) entry which is preliminary data.</text>
</comment>
<feature type="region of interest" description="Disordered" evidence="1">
    <location>
        <begin position="61"/>
        <end position="102"/>
    </location>
</feature>
<evidence type="ECO:0000313" key="2">
    <source>
        <dbReference type="EMBL" id="GJS69765.1"/>
    </source>
</evidence>
<evidence type="ECO:0000256" key="1">
    <source>
        <dbReference type="SAM" id="MobiDB-lite"/>
    </source>
</evidence>
<sequence>MFDEYFEVTRVDAPVPSATAVNAHVVPPGTSVTTTLAQDAPSISFSQSSSGIQPPVIQHDVAIGPTNEDTPITQATLHPSNNPVTGEPGSAQSSSGDVSIAEPNHVTQPLDHLRKWFKDHPLDNIVRNPSRLVSTRKQLASDALWCCFHSELSKLKPKNFKMAVIEDCWFQAMQDEIHEFDRLEVWKIYTPKEVCCQVNLKEFEDPIINTHLTSEEEALTAKAGTKGLSNSSKDEQRKGSQGKKLSENPPKNLLICLMSLNQNLRSAGKPLVENLSALTEAKRSSSKTKFSHSCKNLSQNLSPENLQKKTQHPILQQTTPIPTTTTTPPIITEALAIILEIPEITSFIALQLRVAKLEQDMSQVKKIDHSAAVLASIQSQVPPVVDKVSRTKLDDATFPKKQESEKSQEEIIRIKKEQEEKNQEPTYTIKSSDQAALEEFDLKSALFKSMHKNKSANRNSANYRLYHALIKALIEDENAIDKEVADTVRDHKRKHDDDDDDDDDEGPLAGSNQGKSTKRRRTRESESTKKHPPLNNPPSIKIQMWVLKLVRHVSDPEDTDNAHMPKILDTTTWFRLILEKERPASLKLEWVIPPIDLPKADNNWANAFAKAHQIPDENKPS</sequence>
<feature type="region of interest" description="Disordered" evidence="1">
    <location>
        <begin position="489"/>
        <end position="538"/>
    </location>
</feature>
<feature type="region of interest" description="Disordered" evidence="1">
    <location>
        <begin position="219"/>
        <end position="247"/>
    </location>
</feature>
<reference evidence="2" key="1">
    <citation type="journal article" date="2022" name="Int. J. Mol. Sci.">
        <title>Draft Genome of Tanacetum Coccineum: Genomic Comparison of Closely Related Tanacetum-Family Plants.</title>
        <authorList>
            <person name="Yamashiro T."/>
            <person name="Shiraishi A."/>
            <person name="Nakayama K."/>
            <person name="Satake H."/>
        </authorList>
    </citation>
    <scope>NUCLEOTIDE SEQUENCE</scope>
</reference>
<keyword evidence="3" id="KW-1185">Reference proteome</keyword>
<evidence type="ECO:0008006" key="4">
    <source>
        <dbReference type="Google" id="ProtNLM"/>
    </source>
</evidence>
<proteinExistence type="predicted"/>
<protein>
    <recommendedName>
        <fullName evidence="4">Gag-Pol polyprotein</fullName>
    </recommendedName>
</protein>
<organism evidence="2 3">
    <name type="scientific">Tanacetum coccineum</name>
    <dbReference type="NCBI Taxonomy" id="301880"/>
    <lineage>
        <taxon>Eukaryota</taxon>
        <taxon>Viridiplantae</taxon>
        <taxon>Streptophyta</taxon>
        <taxon>Embryophyta</taxon>
        <taxon>Tracheophyta</taxon>
        <taxon>Spermatophyta</taxon>
        <taxon>Magnoliopsida</taxon>
        <taxon>eudicotyledons</taxon>
        <taxon>Gunneridae</taxon>
        <taxon>Pentapetalae</taxon>
        <taxon>asterids</taxon>
        <taxon>campanulids</taxon>
        <taxon>Asterales</taxon>
        <taxon>Asteraceae</taxon>
        <taxon>Asteroideae</taxon>
        <taxon>Anthemideae</taxon>
        <taxon>Anthemidinae</taxon>
        <taxon>Tanacetum</taxon>
    </lineage>
</organism>
<dbReference type="Proteomes" id="UP001151760">
    <property type="component" value="Unassembled WGS sequence"/>
</dbReference>